<evidence type="ECO:0000313" key="2">
    <source>
        <dbReference type="EMBL" id="KAH3702318.1"/>
    </source>
</evidence>
<dbReference type="AlphaFoldDB" id="A0A9D4BP88"/>
<gene>
    <name evidence="2" type="ORF">DPMN_077332</name>
</gene>
<dbReference type="EMBL" id="JAIWYP010000015">
    <property type="protein sequence ID" value="KAH3702318.1"/>
    <property type="molecule type" value="Genomic_DNA"/>
</dbReference>
<keyword evidence="1" id="KW-1133">Transmembrane helix</keyword>
<keyword evidence="3" id="KW-1185">Reference proteome</keyword>
<keyword evidence="1" id="KW-0472">Membrane</keyword>
<name>A0A9D4BP88_DREPO</name>
<proteinExistence type="predicted"/>
<organism evidence="2 3">
    <name type="scientific">Dreissena polymorpha</name>
    <name type="common">Zebra mussel</name>
    <name type="synonym">Mytilus polymorpha</name>
    <dbReference type="NCBI Taxonomy" id="45954"/>
    <lineage>
        <taxon>Eukaryota</taxon>
        <taxon>Metazoa</taxon>
        <taxon>Spiralia</taxon>
        <taxon>Lophotrochozoa</taxon>
        <taxon>Mollusca</taxon>
        <taxon>Bivalvia</taxon>
        <taxon>Autobranchia</taxon>
        <taxon>Heteroconchia</taxon>
        <taxon>Euheterodonta</taxon>
        <taxon>Imparidentia</taxon>
        <taxon>Neoheterodontei</taxon>
        <taxon>Myida</taxon>
        <taxon>Dreissenoidea</taxon>
        <taxon>Dreissenidae</taxon>
        <taxon>Dreissena</taxon>
    </lineage>
</organism>
<sequence>MFWICIYTSTYLCTEGTEYYISTTSNTGNNVPQDCQFAQPEYDHEYDSGKTILRNSIILNATLRHDVWIGYFLAFTEFEYHGCAIIPTSGIGYTVNNLVDCHYACNGNYFGLDCSAHELQCNCIDTIPAFLSRTSCTTAGGLVCGENGRKAIYKFSKGKTSGDQDQNNTSYLCKASPSNSNHSAWTKCGDSTKRRKMWCRSDESSSPFLTYATFASWNEANDYCADVFAIPSTAVGYNGKSFDQKAFTNKFRRWTLQQGNESISGGPMRFAYVSPNSQEIKFSANAMESKNFLCLVRMSTNQPRTPATSSSSTTKVVQTTGTTNTTRALSATNSQSTKSTTTAVAAGVSVTVAIAFSAVVIVLFLRNKKKLCFENTKMSTFENRDDDQHISLARVESKPTAYYQANAPALDYFDGDMYQEIDSNETYAGIDESREDNNDYDYTNKGFKDSRKEISDNIYNHLNSAGDEYDHVGKGQSNVNAMENNYDVTSGAVRK</sequence>
<dbReference type="Proteomes" id="UP000828390">
    <property type="component" value="Unassembled WGS sequence"/>
</dbReference>
<reference evidence="2" key="1">
    <citation type="journal article" date="2019" name="bioRxiv">
        <title>The Genome of the Zebra Mussel, Dreissena polymorpha: A Resource for Invasive Species Research.</title>
        <authorList>
            <person name="McCartney M.A."/>
            <person name="Auch B."/>
            <person name="Kono T."/>
            <person name="Mallez S."/>
            <person name="Zhang Y."/>
            <person name="Obille A."/>
            <person name="Becker A."/>
            <person name="Abrahante J.E."/>
            <person name="Garbe J."/>
            <person name="Badalamenti J.P."/>
            <person name="Herman A."/>
            <person name="Mangelson H."/>
            <person name="Liachko I."/>
            <person name="Sullivan S."/>
            <person name="Sone E.D."/>
            <person name="Koren S."/>
            <person name="Silverstein K.A.T."/>
            <person name="Beckman K.B."/>
            <person name="Gohl D.M."/>
        </authorList>
    </citation>
    <scope>NUCLEOTIDE SEQUENCE</scope>
    <source>
        <strain evidence="2">Duluth1</strain>
        <tissue evidence="2">Whole animal</tissue>
    </source>
</reference>
<evidence type="ECO:0000256" key="1">
    <source>
        <dbReference type="SAM" id="Phobius"/>
    </source>
</evidence>
<protein>
    <submittedName>
        <fullName evidence="2">Uncharacterized protein</fullName>
    </submittedName>
</protein>
<feature type="transmembrane region" description="Helical" evidence="1">
    <location>
        <begin position="343"/>
        <end position="365"/>
    </location>
</feature>
<accession>A0A9D4BP88</accession>
<evidence type="ECO:0000313" key="3">
    <source>
        <dbReference type="Proteomes" id="UP000828390"/>
    </source>
</evidence>
<reference evidence="2" key="2">
    <citation type="submission" date="2020-11" db="EMBL/GenBank/DDBJ databases">
        <authorList>
            <person name="McCartney M.A."/>
            <person name="Auch B."/>
            <person name="Kono T."/>
            <person name="Mallez S."/>
            <person name="Becker A."/>
            <person name="Gohl D.M."/>
            <person name="Silverstein K.A.T."/>
            <person name="Koren S."/>
            <person name="Bechman K.B."/>
            <person name="Herman A."/>
            <person name="Abrahante J.E."/>
            <person name="Garbe J."/>
        </authorList>
    </citation>
    <scope>NUCLEOTIDE SEQUENCE</scope>
    <source>
        <strain evidence="2">Duluth1</strain>
        <tissue evidence="2">Whole animal</tissue>
    </source>
</reference>
<keyword evidence="1" id="KW-0812">Transmembrane</keyword>
<comment type="caution">
    <text evidence="2">The sequence shown here is derived from an EMBL/GenBank/DDBJ whole genome shotgun (WGS) entry which is preliminary data.</text>
</comment>